<keyword evidence="2" id="KW-0479">Metal-binding</keyword>
<evidence type="ECO:0000313" key="8">
    <source>
        <dbReference type="EMBL" id="PSS32192.1"/>
    </source>
</evidence>
<dbReference type="PANTHER" id="PTHR46481">
    <property type="entry name" value="ZINC FINGER BED DOMAIN-CONTAINING PROTEIN 4"/>
    <property type="match status" value="1"/>
</dbReference>
<dbReference type="OrthoDB" id="3062869at2759"/>
<accession>A0A2R6RQ95</accession>
<keyword evidence="9" id="KW-1185">Reference proteome</keyword>
<feature type="domain" description="HAT C-terminal dimerisation" evidence="7">
    <location>
        <begin position="89"/>
        <end position="164"/>
    </location>
</feature>
<dbReference type="InterPro" id="IPR012337">
    <property type="entry name" value="RNaseH-like_sf"/>
</dbReference>
<dbReference type="Proteomes" id="UP000186601">
    <property type="component" value="Unassembled WGS sequence"/>
</dbReference>
<feature type="non-terminal residue" evidence="8">
    <location>
        <position position="1"/>
    </location>
</feature>
<dbReference type="AlphaFoldDB" id="A0A2R6RQ95"/>
<proteinExistence type="predicted"/>
<dbReference type="Pfam" id="PF05699">
    <property type="entry name" value="Dimer_Tnp_hAT"/>
    <property type="match status" value="1"/>
</dbReference>
<dbReference type="GO" id="GO:0005634">
    <property type="term" value="C:nucleus"/>
    <property type="evidence" value="ECO:0007669"/>
    <property type="project" value="UniProtKB-SubCell"/>
</dbReference>
<dbReference type="EMBL" id="MLYV02000189">
    <property type="protein sequence ID" value="PSS32192.1"/>
    <property type="molecule type" value="Genomic_DNA"/>
</dbReference>
<reference evidence="8 9" key="1">
    <citation type="submission" date="2018-02" db="EMBL/GenBank/DDBJ databases">
        <title>Genome sequence of the basidiomycete white-rot fungus Phlebia centrifuga.</title>
        <authorList>
            <person name="Granchi Z."/>
            <person name="Peng M."/>
            <person name="de Vries R.P."/>
            <person name="Hilden K."/>
            <person name="Makela M.R."/>
            <person name="Grigoriev I."/>
            <person name="Riley R."/>
        </authorList>
    </citation>
    <scope>NUCLEOTIDE SEQUENCE [LARGE SCALE GENOMIC DNA]</scope>
    <source>
        <strain evidence="8 9">FBCC195</strain>
    </source>
</reference>
<gene>
    <name evidence="8" type="ORF">PHLCEN_2v2042</name>
</gene>
<evidence type="ECO:0000313" key="9">
    <source>
        <dbReference type="Proteomes" id="UP000186601"/>
    </source>
</evidence>
<keyword evidence="4" id="KW-0862">Zinc</keyword>
<evidence type="ECO:0000259" key="7">
    <source>
        <dbReference type="Pfam" id="PF05699"/>
    </source>
</evidence>
<protein>
    <recommendedName>
        <fullName evidence="7">HAT C-terminal dimerisation domain-containing protein</fullName>
    </recommendedName>
</protein>
<keyword evidence="5" id="KW-0539">Nucleus</keyword>
<dbReference type="PANTHER" id="PTHR46481:SF10">
    <property type="entry name" value="ZINC FINGER BED DOMAIN-CONTAINING PROTEIN 39"/>
    <property type="match status" value="1"/>
</dbReference>
<evidence type="ECO:0000256" key="3">
    <source>
        <dbReference type="ARBA" id="ARBA00022771"/>
    </source>
</evidence>
<dbReference type="SUPFAM" id="SSF53098">
    <property type="entry name" value="Ribonuclease H-like"/>
    <property type="match status" value="1"/>
</dbReference>
<evidence type="ECO:0000256" key="6">
    <source>
        <dbReference type="SAM" id="MobiDB-lite"/>
    </source>
</evidence>
<dbReference type="InterPro" id="IPR052035">
    <property type="entry name" value="ZnF_BED_domain_contain"/>
</dbReference>
<dbReference type="GO" id="GO:0046983">
    <property type="term" value="F:protein dimerization activity"/>
    <property type="evidence" value="ECO:0007669"/>
    <property type="project" value="InterPro"/>
</dbReference>
<evidence type="ECO:0000256" key="1">
    <source>
        <dbReference type="ARBA" id="ARBA00004123"/>
    </source>
</evidence>
<comment type="subcellular location">
    <subcellularLocation>
        <location evidence="1">Nucleus</location>
    </subcellularLocation>
</comment>
<sequence length="235" mass="26783">LTPNIKGAYFKKNWDTVLQREAESLIEKVFRERYTKLYSESVPPEPTHRQPIRSKRSLRALSDDESDTAAPAPTPFHSITKPWMSEFQRYLGTTEEIQQGTSTIQWWGANAYWYPVWASLARDYLSIMATSVSSERAFSQGGITLSKRRSCLKGDVVEALQCLKCMIRRDLLFKEAAPSSATEEMLDDDLVEGLWTDSEPVLVDTSINEANTQVDLEDESQGAWDLILVEEDEDY</sequence>
<organism evidence="8 9">
    <name type="scientific">Hermanssonia centrifuga</name>
    <dbReference type="NCBI Taxonomy" id="98765"/>
    <lineage>
        <taxon>Eukaryota</taxon>
        <taxon>Fungi</taxon>
        <taxon>Dikarya</taxon>
        <taxon>Basidiomycota</taxon>
        <taxon>Agaricomycotina</taxon>
        <taxon>Agaricomycetes</taxon>
        <taxon>Polyporales</taxon>
        <taxon>Meruliaceae</taxon>
        <taxon>Hermanssonia</taxon>
    </lineage>
</organism>
<name>A0A2R6RQ95_9APHY</name>
<comment type="caution">
    <text evidence="8">The sequence shown here is derived from an EMBL/GenBank/DDBJ whole genome shotgun (WGS) entry which is preliminary data.</text>
</comment>
<evidence type="ECO:0000256" key="2">
    <source>
        <dbReference type="ARBA" id="ARBA00022723"/>
    </source>
</evidence>
<dbReference type="GO" id="GO:0008270">
    <property type="term" value="F:zinc ion binding"/>
    <property type="evidence" value="ECO:0007669"/>
    <property type="project" value="UniProtKB-KW"/>
</dbReference>
<feature type="region of interest" description="Disordered" evidence="6">
    <location>
        <begin position="40"/>
        <end position="79"/>
    </location>
</feature>
<keyword evidence="3" id="KW-0863">Zinc-finger</keyword>
<evidence type="ECO:0000256" key="5">
    <source>
        <dbReference type="ARBA" id="ARBA00023242"/>
    </source>
</evidence>
<dbReference type="InterPro" id="IPR008906">
    <property type="entry name" value="HATC_C_dom"/>
</dbReference>
<evidence type="ECO:0000256" key="4">
    <source>
        <dbReference type="ARBA" id="ARBA00022833"/>
    </source>
</evidence>